<gene>
    <name evidence="3" type="ORF">F511_09200</name>
</gene>
<dbReference type="EMBL" id="KV012527">
    <property type="protein sequence ID" value="KZV24726.1"/>
    <property type="molecule type" value="Genomic_DNA"/>
</dbReference>
<sequence length="120" mass="12562">MRGRAAISALSFPLCAEWLATTVHRLGVDASGNPGFTAGRGFNPAGGAPVGDNGRSGSRPRPETRLLHQPAREGLTNLSRTESPRHADRNKSDHEVTGGGAAATAAAARLMERRCGGYRD</sequence>
<dbReference type="AlphaFoldDB" id="A0A2Z7ATK4"/>
<protein>
    <submittedName>
        <fullName evidence="3">Uncharacterized protein</fullName>
    </submittedName>
</protein>
<evidence type="ECO:0000313" key="3">
    <source>
        <dbReference type="EMBL" id="KZV24726.1"/>
    </source>
</evidence>
<feature type="chain" id="PRO_5016289628" evidence="2">
    <location>
        <begin position="17"/>
        <end position="120"/>
    </location>
</feature>
<feature type="compositionally biased region" description="Basic and acidic residues" evidence="1">
    <location>
        <begin position="82"/>
        <end position="96"/>
    </location>
</feature>
<keyword evidence="4" id="KW-1185">Reference proteome</keyword>
<proteinExistence type="predicted"/>
<evidence type="ECO:0000256" key="2">
    <source>
        <dbReference type="SAM" id="SignalP"/>
    </source>
</evidence>
<keyword evidence="2" id="KW-0732">Signal</keyword>
<evidence type="ECO:0000256" key="1">
    <source>
        <dbReference type="SAM" id="MobiDB-lite"/>
    </source>
</evidence>
<evidence type="ECO:0000313" key="4">
    <source>
        <dbReference type="Proteomes" id="UP000250235"/>
    </source>
</evidence>
<accession>A0A2Z7ATK4</accession>
<dbReference type="Proteomes" id="UP000250235">
    <property type="component" value="Unassembled WGS sequence"/>
</dbReference>
<feature type="region of interest" description="Disordered" evidence="1">
    <location>
        <begin position="32"/>
        <end position="105"/>
    </location>
</feature>
<feature type="signal peptide" evidence="2">
    <location>
        <begin position="1"/>
        <end position="16"/>
    </location>
</feature>
<name>A0A2Z7ATK4_9LAMI</name>
<organism evidence="3 4">
    <name type="scientific">Dorcoceras hygrometricum</name>
    <dbReference type="NCBI Taxonomy" id="472368"/>
    <lineage>
        <taxon>Eukaryota</taxon>
        <taxon>Viridiplantae</taxon>
        <taxon>Streptophyta</taxon>
        <taxon>Embryophyta</taxon>
        <taxon>Tracheophyta</taxon>
        <taxon>Spermatophyta</taxon>
        <taxon>Magnoliopsida</taxon>
        <taxon>eudicotyledons</taxon>
        <taxon>Gunneridae</taxon>
        <taxon>Pentapetalae</taxon>
        <taxon>asterids</taxon>
        <taxon>lamiids</taxon>
        <taxon>Lamiales</taxon>
        <taxon>Gesneriaceae</taxon>
        <taxon>Didymocarpoideae</taxon>
        <taxon>Trichosporeae</taxon>
        <taxon>Loxocarpinae</taxon>
        <taxon>Dorcoceras</taxon>
    </lineage>
</organism>
<reference evidence="3 4" key="1">
    <citation type="journal article" date="2015" name="Proc. Natl. Acad. Sci. U.S.A.">
        <title>The resurrection genome of Boea hygrometrica: A blueprint for survival of dehydration.</title>
        <authorList>
            <person name="Xiao L."/>
            <person name="Yang G."/>
            <person name="Zhang L."/>
            <person name="Yang X."/>
            <person name="Zhao S."/>
            <person name="Ji Z."/>
            <person name="Zhou Q."/>
            <person name="Hu M."/>
            <person name="Wang Y."/>
            <person name="Chen M."/>
            <person name="Xu Y."/>
            <person name="Jin H."/>
            <person name="Xiao X."/>
            <person name="Hu G."/>
            <person name="Bao F."/>
            <person name="Hu Y."/>
            <person name="Wan P."/>
            <person name="Li L."/>
            <person name="Deng X."/>
            <person name="Kuang T."/>
            <person name="Xiang C."/>
            <person name="Zhu J.K."/>
            <person name="Oliver M.J."/>
            <person name="He Y."/>
        </authorList>
    </citation>
    <scope>NUCLEOTIDE SEQUENCE [LARGE SCALE GENOMIC DNA]</scope>
    <source>
        <strain evidence="4">cv. XS01</strain>
    </source>
</reference>